<dbReference type="SUPFAM" id="SSF53850">
    <property type="entry name" value="Periplasmic binding protein-like II"/>
    <property type="match status" value="1"/>
</dbReference>
<reference evidence="2 3" key="1">
    <citation type="submission" date="2017-04" db="EMBL/GenBank/DDBJ databases">
        <authorList>
            <person name="Afonso C.L."/>
            <person name="Miller P.J."/>
            <person name="Scott M.A."/>
            <person name="Spackman E."/>
            <person name="Goraichik I."/>
            <person name="Dimitrov K.M."/>
            <person name="Suarez D.L."/>
            <person name="Swayne D.E."/>
        </authorList>
    </citation>
    <scope>NUCLEOTIDE SEQUENCE [LARGE SCALE GENOMIC DNA]</scope>
    <source>
        <strain evidence="2 3">N3/975</strain>
    </source>
</reference>
<sequence length="295" mass="32949">MKKQWFILGLISVLMISLIGCSSGKESKETITIGSKNFTENILLAHMMADLIEKNTDLAVERKVNLGGSDIAWKALKSNDIQLYPDYTGTIVANYYQQETGTAEETLNKTLDLMTKDKLSFPANFGFNNTYTLAVSKETAAKYNLKTFSDLAKVANELVLGCEFEFKDRPDGYPGLEKTYGMSFKKVNAMDRGIMYRSLTDGQVDVINAFATEGQIKVHDLVILEDDQGFFPPYHAGTIIREDVLAKYPELESTLKKLEGVLDEQIMQDLNAKVDSEGLKAESVARDFLKEKGLM</sequence>
<dbReference type="CDD" id="cd13609">
    <property type="entry name" value="PBP2_Opu_like_1"/>
    <property type="match status" value="1"/>
</dbReference>
<dbReference type="AlphaFoldDB" id="A0A1X7HP30"/>
<feature type="domain" description="ABC-type glycine betaine transport system substrate-binding" evidence="1">
    <location>
        <begin position="30"/>
        <end position="291"/>
    </location>
</feature>
<dbReference type="GO" id="GO:0043190">
    <property type="term" value="C:ATP-binding cassette (ABC) transporter complex"/>
    <property type="evidence" value="ECO:0007669"/>
    <property type="project" value="InterPro"/>
</dbReference>
<name>A0A1X7HP30_9BACL</name>
<dbReference type="Gene3D" id="3.40.190.120">
    <property type="entry name" value="Osmoprotection protein (prox), domain 2"/>
    <property type="match status" value="1"/>
</dbReference>
<gene>
    <name evidence="2" type="ORF">SAMN05661091_4953</name>
</gene>
<keyword evidence="3" id="KW-1185">Reference proteome</keyword>
<dbReference type="RefSeq" id="WP_208915633.1">
    <property type="nucleotide sequence ID" value="NZ_LT840184.1"/>
</dbReference>
<accession>A0A1X7HP30</accession>
<dbReference type="Gene3D" id="3.40.190.10">
    <property type="entry name" value="Periplasmic binding protein-like II"/>
    <property type="match status" value="1"/>
</dbReference>
<dbReference type="Proteomes" id="UP000192940">
    <property type="component" value="Chromosome I"/>
</dbReference>
<evidence type="ECO:0000313" key="2">
    <source>
        <dbReference type="EMBL" id="SMF90274.1"/>
    </source>
</evidence>
<dbReference type="GO" id="GO:0022857">
    <property type="term" value="F:transmembrane transporter activity"/>
    <property type="evidence" value="ECO:0007669"/>
    <property type="project" value="InterPro"/>
</dbReference>
<dbReference type="PROSITE" id="PS51257">
    <property type="entry name" value="PROKAR_LIPOPROTEIN"/>
    <property type="match status" value="1"/>
</dbReference>
<protein>
    <submittedName>
        <fullName evidence="2">Osmoprotectant transport system substrate-binding protein</fullName>
    </submittedName>
</protein>
<dbReference type="EMBL" id="LT840184">
    <property type="protein sequence ID" value="SMF90274.1"/>
    <property type="molecule type" value="Genomic_DNA"/>
</dbReference>
<dbReference type="Pfam" id="PF04069">
    <property type="entry name" value="OpuAC"/>
    <property type="match status" value="1"/>
</dbReference>
<dbReference type="STRING" id="1313296.SAMN05661091_4953"/>
<proteinExistence type="predicted"/>
<dbReference type="InterPro" id="IPR007210">
    <property type="entry name" value="ABC_Gly_betaine_transp_sub-bd"/>
</dbReference>
<evidence type="ECO:0000313" key="3">
    <source>
        <dbReference type="Proteomes" id="UP000192940"/>
    </source>
</evidence>
<organism evidence="2 3">
    <name type="scientific">Paenibacillus uliginis N3/975</name>
    <dbReference type="NCBI Taxonomy" id="1313296"/>
    <lineage>
        <taxon>Bacteria</taxon>
        <taxon>Bacillati</taxon>
        <taxon>Bacillota</taxon>
        <taxon>Bacilli</taxon>
        <taxon>Bacillales</taxon>
        <taxon>Paenibacillaceae</taxon>
        <taxon>Paenibacillus</taxon>
    </lineage>
</organism>
<evidence type="ECO:0000259" key="1">
    <source>
        <dbReference type="Pfam" id="PF04069"/>
    </source>
</evidence>